<feature type="active site" description="Proton donor" evidence="3">
    <location>
        <position position="55"/>
    </location>
</feature>
<dbReference type="PRINTS" id="PR00069">
    <property type="entry name" value="ALDKETRDTASE"/>
</dbReference>
<dbReference type="SUPFAM" id="SSF51430">
    <property type="entry name" value="NAD(P)-linked oxidoreductase"/>
    <property type="match status" value="1"/>
</dbReference>
<organism evidence="7 8">
    <name type="scientific">Daedalea quercina L-15889</name>
    <dbReference type="NCBI Taxonomy" id="1314783"/>
    <lineage>
        <taxon>Eukaryota</taxon>
        <taxon>Fungi</taxon>
        <taxon>Dikarya</taxon>
        <taxon>Basidiomycota</taxon>
        <taxon>Agaricomycotina</taxon>
        <taxon>Agaricomycetes</taxon>
        <taxon>Polyporales</taxon>
        <taxon>Fomitopsis</taxon>
    </lineage>
</organism>
<dbReference type="GO" id="GO:0016491">
    <property type="term" value="F:oxidoreductase activity"/>
    <property type="evidence" value="ECO:0007669"/>
    <property type="project" value="UniProtKB-KW"/>
</dbReference>
<gene>
    <name evidence="7" type="ORF">DAEQUDRAFT_66981</name>
</gene>
<dbReference type="PROSITE" id="PS00798">
    <property type="entry name" value="ALDOKETO_REDUCTASE_1"/>
    <property type="match status" value="1"/>
</dbReference>
<dbReference type="PANTHER" id="PTHR43827">
    <property type="entry name" value="2,5-DIKETO-D-GLUCONIC ACID REDUCTASE"/>
    <property type="match status" value="1"/>
</dbReference>
<dbReference type="FunFam" id="3.20.20.100:FF:000015">
    <property type="entry name" value="Oxidoreductase, aldo/keto reductase family"/>
    <property type="match status" value="1"/>
</dbReference>
<comment type="similarity">
    <text evidence="1">Belongs to the aldo/keto reductase family.</text>
</comment>
<dbReference type="STRING" id="1314783.A0A165L8J1"/>
<sequence>MPTVTSLNLETTVKLQSGYTMPLLGLGVYENDDCVPACLAALKHGYRHIDSARYYRNEDQVGRAVRESGVHREEVFVTTKIYHPDHGYETTLEAIDESLQRFGFDYIDLYLIHSPLSGKKRRLETWRALLDAQKAGKLRTVGVSNYGIKHLEEIREAGLAIPAVNQIEVQPYCQQRAIVAYCREYGIFVQAYCPLVRGRFDDSVLQQVARKYRKDVAQVLVRWSLQHGFSLLPKSSRPERVVSNADVYDFCIAEEDMAKIDALDKGAAGATSWNPVDAE</sequence>
<accession>A0A165L8J1</accession>
<dbReference type="EMBL" id="KV429142">
    <property type="protein sequence ID" value="KZT64083.1"/>
    <property type="molecule type" value="Genomic_DNA"/>
</dbReference>
<evidence type="ECO:0000256" key="2">
    <source>
        <dbReference type="ARBA" id="ARBA00023002"/>
    </source>
</evidence>
<evidence type="ECO:0000256" key="1">
    <source>
        <dbReference type="ARBA" id="ARBA00007905"/>
    </source>
</evidence>
<evidence type="ECO:0000313" key="7">
    <source>
        <dbReference type="EMBL" id="KZT64083.1"/>
    </source>
</evidence>
<dbReference type="AlphaFoldDB" id="A0A165L8J1"/>
<keyword evidence="8" id="KW-1185">Reference proteome</keyword>
<dbReference type="Gene3D" id="3.20.20.100">
    <property type="entry name" value="NADP-dependent oxidoreductase domain"/>
    <property type="match status" value="1"/>
</dbReference>
<dbReference type="InterPro" id="IPR020471">
    <property type="entry name" value="AKR"/>
</dbReference>
<dbReference type="InterPro" id="IPR036812">
    <property type="entry name" value="NAD(P)_OxRdtase_dom_sf"/>
</dbReference>
<evidence type="ECO:0000313" key="8">
    <source>
        <dbReference type="Proteomes" id="UP000076727"/>
    </source>
</evidence>
<dbReference type="Pfam" id="PF00248">
    <property type="entry name" value="Aldo_ket_red"/>
    <property type="match status" value="1"/>
</dbReference>
<feature type="domain" description="NADP-dependent oxidoreductase" evidence="6">
    <location>
        <begin position="31"/>
        <end position="264"/>
    </location>
</feature>
<proteinExistence type="inferred from homology"/>
<name>A0A165L8J1_9APHY</name>
<evidence type="ECO:0000256" key="4">
    <source>
        <dbReference type="PIRSR" id="PIRSR000097-2"/>
    </source>
</evidence>
<feature type="binding site" evidence="4">
    <location>
        <position position="113"/>
    </location>
    <ligand>
        <name>substrate</name>
    </ligand>
</feature>
<protein>
    <submittedName>
        <fullName evidence="7">Aldo/keto reductase</fullName>
    </submittedName>
</protein>
<dbReference type="PANTHER" id="PTHR43827:SF13">
    <property type="entry name" value="ALDO_KETO REDUCTASE FAMILY PROTEIN"/>
    <property type="match status" value="1"/>
</dbReference>
<evidence type="ECO:0000256" key="5">
    <source>
        <dbReference type="PIRSR" id="PIRSR000097-3"/>
    </source>
</evidence>
<dbReference type="Proteomes" id="UP000076727">
    <property type="component" value="Unassembled WGS sequence"/>
</dbReference>
<reference evidence="7 8" key="1">
    <citation type="journal article" date="2016" name="Mol. Biol. Evol.">
        <title>Comparative Genomics of Early-Diverging Mushroom-Forming Fungi Provides Insights into the Origins of Lignocellulose Decay Capabilities.</title>
        <authorList>
            <person name="Nagy L.G."/>
            <person name="Riley R."/>
            <person name="Tritt A."/>
            <person name="Adam C."/>
            <person name="Daum C."/>
            <person name="Floudas D."/>
            <person name="Sun H."/>
            <person name="Yadav J.S."/>
            <person name="Pangilinan J."/>
            <person name="Larsson K.H."/>
            <person name="Matsuura K."/>
            <person name="Barry K."/>
            <person name="Labutti K."/>
            <person name="Kuo R."/>
            <person name="Ohm R.A."/>
            <person name="Bhattacharya S.S."/>
            <person name="Shirouzu T."/>
            <person name="Yoshinaga Y."/>
            <person name="Martin F.M."/>
            <person name="Grigoriev I.V."/>
            <person name="Hibbett D.S."/>
        </authorList>
    </citation>
    <scope>NUCLEOTIDE SEQUENCE [LARGE SCALE GENOMIC DNA]</scope>
    <source>
        <strain evidence="7 8">L-15889</strain>
    </source>
</reference>
<evidence type="ECO:0000259" key="6">
    <source>
        <dbReference type="Pfam" id="PF00248"/>
    </source>
</evidence>
<dbReference type="InterPro" id="IPR023210">
    <property type="entry name" value="NADP_OxRdtase_dom"/>
</dbReference>
<dbReference type="OrthoDB" id="416253at2759"/>
<dbReference type="InterPro" id="IPR018170">
    <property type="entry name" value="Aldo/ket_reductase_CS"/>
</dbReference>
<keyword evidence="2" id="KW-0560">Oxidoreductase</keyword>
<dbReference type="CDD" id="cd19071">
    <property type="entry name" value="AKR_AKR1-5-like"/>
    <property type="match status" value="1"/>
</dbReference>
<evidence type="ECO:0000256" key="3">
    <source>
        <dbReference type="PIRSR" id="PIRSR000097-1"/>
    </source>
</evidence>
<dbReference type="PIRSF" id="PIRSF000097">
    <property type="entry name" value="AKR"/>
    <property type="match status" value="1"/>
</dbReference>
<feature type="site" description="Lowers pKa of active site Tyr" evidence="5">
    <location>
        <position position="80"/>
    </location>
</feature>